<feature type="transmembrane region" description="Helical" evidence="7">
    <location>
        <begin position="200"/>
        <end position="220"/>
    </location>
</feature>
<dbReference type="AlphaFoldDB" id="A0A8T0EFJ0"/>
<dbReference type="InterPro" id="IPR036259">
    <property type="entry name" value="MFS_trans_sf"/>
</dbReference>
<feature type="transmembrane region" description="Helical" evidence="7">
    <location>
        <begin position="641"/>
        <end position="663"/>
    </location>
</feature>
<comment type="subcellular location">
    <subcellularLocation>
        <location evidence="1">Membrane</location>
        <topology evidence="1">Multi-pass membrane protein</topology>
    </subcellularLocation>
</comment>
<dbReference type="PANTHER" id="PTHR16172:SF41">
    <property type="entry name" value="MAJOR FACILITATOR SUPERFAMILY DOMAIN-CONTAINING PROTEIN 6-LIKE"/>
    <property type="match status" value="1"/>
</dbReference>
<protein>
    <submittedName>
        <fullName evidence="9">Major facilitator superfamily like protein</fullName>
    </submittedName>
</protein>
<feature type="transmembrane region" description="Helical" evidence="7">
    <location>
        <begin position="577"/>
        <end position="595"/>
    </location>
</feature>
<keyword evidence="10" id="KW-1185">Reference proteome</keyword>
<evidence type="ECO:0000256" key="7">
    <source>
        <dbReference type="SAM" id="Phobius"/>
    </source>
</evidence>
<evidence type="ECO:0000256" key="4">
    <source>
        <dbReference type="ARBA" id="ARBA00022989"/>
    </source>
</evidence>
<feature type="region of interest" description="Disordered" evidence="6">
    <location>
        <begin position="126"/>
        <end position="145"/>
    </location>
</feature>
<keyword evidence="5 7" id="KW-0472">Membrane</keyword>
<dbReference type="PANTHER" id="PTHR16172">
    <property type="entry name" value="MAJOR FACILITATOR SUPERFAMILY DOMAIN-CONTAINING PROTEIN 6-LIKE"/>
    <property type="match status" value="1"/>
</dbReference>
<evidence type="ECO:0000256" key="2">
    <source>
        <dbReference type="ARBA" id="ARBA00005241"/>
    </source>
</evidence>
<evidence type="ECO:0000313" key="10">
    <source>
        <dbReference type="Proteomes" id="UP000807504"/>
    </source>
</evidence>
<feature type="transmembrane region" description="Helical" evidence="7">
    <location>
        <begin position="520"/>
        <end position="540"/>
    </location>
</feature>
<feature type="compositionally biased region" description="Gly residues" evidence="6">
    <location>
        <begin position="131"/>
        <end position="145"/>
    </location>
</feature>
<sequence length="673" mass="74747">MKKEKGRHATSLDVHGGDEGGHAGHEGSHGSLSSEPAAGDGGYGGSQGWLHDVGPIEYLSTVKNVVDRCHGGDHSVYGVNKGIHGVLHSGFKGSHGWLAWWTWIWLWRTWRSWWIWRSQRRLGSGRNAAHGGQGSHGGQGGARGGHGGNSWNGGKLVNASVIKTINHVPVVSILVRAQTTAVFISLYLKSQGLTIADLSLMFTFSVVFQFIAGLISGVFADKIGRVKPFLFIHGSIFLIALTCFTIMPKLDECAAKKITFDCIDEEIRAMHPCQILLDNFHTDSCTIVYKENETHYDENQNCPFVSLLLRGDNRLENGHFNETSGFCLYQVGFKNYSTQDIPSCDAQDCNTFQMICSSKNLLNCQNNRSLWIILYGILIIIYNTSGTNVYRFFDVITMDLTNQYNSDFGKHRLWSILGILFGPPLAGFILHVSALDGNDQKYTPAFVCSFIFTVFSLIPVWNVNPKFHKPAPAVWKKTFEFVMNTEILLFLILLFTMGISFGFLTIYGRWYLQDLGASDFLIGAAAGVSALCGLPLLYASKWILTKAGLRNFFVLCLLTYTFYCFSLSFIREPLLAIAIEVVNVFAYYLFWVAAIEYCDKVAPVELQATMKVLAGSLHYNTARLGATAIGGYVMKDFGGRVAYRVTGGLCLGYAIFYGTYLIIERLRKKKVGV</sequence>
<name>A0A8T0EFJ0_ARGBR</name>
<feature type="transmembrane region" description="Helical" evidence="7">
    <location>
        <begin position="487"/>
        <end position="508"/>
    </location>
</feature>
<feature type="domain" description="Major facilitator superfamily associated" evidence="8">
    <location>
        <begin position="183"/>
        <end position="644"/>
    </location>
</feature>
<reference evidence="9" key="2">
    <citation type="submission" date="2020-06" db="EMBL/GenBank/DDBJ databases">
        <authorList>
            <person name="Sheffer M."/>
        </authorList>
    </citation>
    <scope>NUCLEOTIDE SEQUENCE</scope>
</reference>
<dbReference type="InterPro" id="IPR051717">
    <property type="entry name" value="MFS_MFSD6"/>
</dbReference>
<dbReference type="EMBL" id="JABXBU010002228">
    <property type="protein sequence ID" value="KAF8771400.1"/>
    <property type="molecule type" value="Genomic_DNA"/>
</dbReference>
<feature type="transmembrane region" description="Helical" evidence="7">
    <location>
        <begin position="226"/>
        <end position="247"/>
    </location>
</feature>
<evidence type="ECO:0000256" key="5">
    <source>
        <dbReference type="ARBA" id="ARBA00023136"/>
    </source>
</evidence>
<feature type="transmembrane region" description="Helical" evidence="7">
    <location>
        <begin position="370"/>
        <end position="393"/>
    </location>
</feature>
<feature type="transmembrane region" description="Helical" evidence="7">
    <location>
        <begin position="413"/>
        <end position="435"/>
    </location>
</feature>
<feature type="transmembrane region" description="Helical" evidence="7">
    <location>
        <begin position="168"/>
        <end position="188"/>
    </location>
</feature>
<dbReference type="GO" id="GO:0016020">
    <property type="term" value="C:membrane"/>
    <property type="evidence" value="ECO:0007669"/>
    <property type="project" value="UniProtKB-SubCell"/>
</dbReference>
<dbReference type="Proteomes" id="UP000807504">
    <property type="component" value="Unassembled WGS sequence"/>
</dbReference>
<dbReference type="Pfam" id="PF12832">
    <property type="entry name" value="MFS_1_like"/>
    <property type="match status" value="1"/>
</dbReference>
<comment type="caution">
    <text evidence="9">The sequence shown here is derived from an EMBL/GenBank/DDBJ whole genome shotgun (WGS) entry which is preliminary data.</text>
</comment>
<accession>A0A8T0EFJ0</accession>
<gene>
    <name evidence="9" type="ORF">HNY73_018825</name>
</gene>
<evidence type="ECO:0000256" key="6">
    <source>
        <dbReference type="SAM" id="MobiDB-lite"/>
    </source>
</evidence>
<evidence type="ECO:0000256" key="3">
    <source>
        <dbReference type="ARBA" id="ARBA00022692"/>
    </source>
</evidence>
<comment type="similarity">
    <text evidence="2">Belongs to the major facilitator superfamily. MFSD6 family.</text>
</comment>
<feature type="transmembrane region" description="Helical" evidence="7">
    <location>
        <begin position="552"/>
        <end position="570"/>
    </location>
</feature>
<reference evidence="9" key="1">
    <citation type="journal article" date="2020" name="bioRxiv">
        <title>Chromosome-level reference genome of the European wasp spider Argiope bruennichi: a resource for studies on range expansion and evolutionary adaptation.</title>
        <authorList>
            <person name="Sheffer M.M."/>
            <person name="Hoppe A."/>
            <person name="Krehenwinkel H."/>
            <person name="Uhl G."/>
            <person name="Kuss A.W."/>
            <person name="Jensen L."/>
            <person name="Jensen C."/>
            <person name="Gillespie R.G."/>
            <person name="Hoff K.J."/>
            <person name="Prost S."/>
        </authorList>
    </citation>
    <scope>NUCLEOTIDE SEQUENCE</scope>
</reference>
<dbReference type="SUPFAM" id="SSF103473">
    <property type="entry name" value="MFS general substrate transporter"/>
    <property type="match status" value="1"/>
</dbReference>
<evidence type="ECO:0000313" key="9">
    <source>
        <dbReference type="EMBL" id="KAF8771400.1"/>
    </source>
</evidence>
<feature type="compositionally biased region" description="Basic and acidic residues" evidence="6">
    <location>
        <begin position="15"/>
        <end position="28"/>
    </location>
</feature>
<evidence type="ECO:0000256" key="1">
    <source>
        <dbReference type="ARBA" id="ARBA00004141"/>
    </source>
</evidence>
<dbReference type="Gene3D" id="1.20.1250.20">
    <property type="entry name" value="MFS general substrate transporter like domains"/>
    <property type="match status" value="3"/>
</dbReference>
<organism evidence="9 10">
    <name type="scientific">Argiope bruennichi</name>
    <name type="common">Wasp spider</name>
    <name type="synonym">Aranea bruennichi</name>
    <dbReference type="NCBI Taxonomy" id="94029"/>
    <lineage>
        <taxon>Eukaryota</taxon>
        <taxon>Metazoa</taxon>
        <taxon>Ecdysozoa</taxon>
        <taxon>Arthropoda</taxon>
        <taxon>Chelicerata</taxon>
        <taxon>Arachnida</taxon>
        <taxon>Araneae</taxon>
        <taxon>Araneomorphae</taxon>
        <taxon>Entelegynae</taxon>
        <taxon>Araneoidea</taxon>
        <taxon>Araneidae</taxon>
        <taxon>Argiope</taxon>
    </lineage>
</organism>
<feature type="region of interest" description="Disordered" evidence="6">
    <location>
        <begin position="1"/>
        <end position="38"/>
    </location>
</feature>
<keyword evidence="3 7" id="KW-0812">Transmembrane</keyword>
<dbReference type="InterPro" id="IPR024989">
    <property type="entry name" value="MFS_assoc_dom"/>
</dbReference>
<feature type="transmembrane region" description="Helical" evidence="7">
    <location>
        <begin position="442"/>
        <end position="461"/>
    </location>
</feature>
<proteinExistence type="inferred from homology"/>
<evidence type="ECO:0000259" key="8">
    <source>
        <dbReference type="Pfam" id="PF12832"/>
    </source>
</evidence>
<keyword evidence="4 7" id="KW-1133">Transmembrane helix</keyword>